<reference evidence="2 3" key="1">
    <citation type="submission" date="2024-05" db="EMBL/GenBank/DDBJ databases">
        <authorList>
            <person name="Wallberg A."/>
        </authorList>
    </citation>
    <scope>NUCLEOTIDE SEQUENCE [LARGE SCALE GENOMIC DNA]</scope>
</reference>
<feature type="domain" description="ABC transporter" evidence="1">
    <location>
        <begin position="1"/>
        <end position="110"/>
    </location>
</feature>
<feature type="non-terminal residue" evidence="2">
    <location>
        <position position="114"/>
    </location>
</feature>
<dbReference type="GO" id="GO:0016887">
    <property type="term" value="F:ATP hydrolysis activity"/>
    <property type="evidence" value="ECO:0007669"/>
    <property type="project" value="InterPro"/>
</dbReference>
<comment type="caution">
    <text evidence="2">The sequence shown here is derived from an EMBL/GenBank/DDBJ whole genome shotgun (WGS) entry which is preliminary data.</text>
</comment>
<dbReference type="GO" id="GO:0005524">
    <property type="term" value="F:ATP binding"/>
    <property type="evidence" value="ECO:0007669"/>
    <property type="project" value="InterPro"/>
</dbReference>
<dbReference type="EMBL" id="CAXKWB010110015">
    <property type="protein sequence ID" value="CAL4231897.1"/>
    <property type="molecule type" value="Genomic_DNA"/>
</dbReference>
<protein>
    <recommendedName>
        <fullName evidence="1">ABC transporter domain-containing protein</fullName>
    </recommendedName>
</protein>
<dbReference type="PANTHER" id="PTHR19229">
    <property type="entry name" value="ATP-BINDING CASSETTE TRANSPORTER SUBFAMILY A ABCA"/>
    <property type="match status" value="1"/>
</dbReference>
<dbReference type="AlphaFoldDB" id="A0AAV2SRH5"/>
<sequence>FHVKRGECLGLLGVNGAGKTTTFRMLTADEEPTAGDAMIDGITLKDKSGKKFLERIGYCPQFDATLGELTGVEMLILVGRLRGMPEHQLKHTTKTLVNLVDIIECANRPSSTYS</sequence>
<name>A0AAV2SRH5_MEGNR</name>
<keyword evidence="3" id="KW-1185">Reference proteome</keyword>
<dbReference type="InterPro" id="IPR003439">
    <property type="entry name" value="ABC_transporter-like_ATP-bd"/>
</dbReference>
<dbReference type="InterPro" id="IPR026082">
    <property type="entry name" value="ABCA"/>
</dbReference>
<evidence type="ECO:0000259" key="1">
    <source>
        <dbReference type="Pfam" id="PF00005"/>
    </source>
</evidence>
<dbReference type="Proteomes" id="UP001497623">
    <property type="component" value="Unassembled WGS sequence"/>
</dbReference>
<gene>
    <name evidence="2" type="ORF">MNOR_LOCUS39837</name>
</gene>
<dbReference type="PANTHER" id="PTHR19229:SF250">
    <property type="entry name" value="ABC TRANSPORTER DOMAIN-CONTAINING PROTEIN-RELATED"/>
    <property type="match status" value="1"/>
</dbReference>
<dbReference type="GO" id="GO:0016020">
    <property type="term" value="C:membrane"/>
    <property type="evidence" value="ECO:0007669"/>
    <property type="project" value="InterPro"/>
</dbReference>
<dbReference type="SUPFAM" id="SSF52540">
    <property type="entry name" value="P-loop containing nucleoside triphosphate hydrolases"/>
    <property type="match status" value="1"/>
</dbReference>
<evidence type="ECO:0000313" key="2">
    <source>
        <dbReference type="EMBL" id="CAL4231897.1"/>
    </source>
</evidence>
<evidence type="ECO:0000313" key="3">
    <source>
        <dbReference type="Proteomes" id="UP001497623"/>
    </source>
</evidence>
<dbReference type="Gene3D" id="3.40.50.300">
    <property type="entry name" value="P-loop containing nucleotide triphosphate hydrolases"/>
    <property type="match status" value="1"/>
</dbReference>
<accession>A0AAV2SRH5</accession>
<organism evidence="2 3">
    <name type="scientific">Meganyctiphanes norvegica</name>
    <name type="common">Northern krill</name>
    <name type="synonym">Thysanopoda norvegica</name>
    <dbReference type="NCBI Taxonomy" id="48144"/>
    <lineage>
        <taxon>Eukaryota</taxon>
        <taxon>Metazoa</taxon>
        <taxon>Ecdysozoa</taxon>
        <taxon>Arthropoda</taxon>
        <taxon>Crustacea</taxon>
        <taxon>Multicrustacea</taxon>
        <taxon>Malacostraca</taxon>
        <taxon>Eumalacostraca</taxon>
        <taxon>Eucarida</taxon>
        <taxon>Euphausiacea</taxon>
        <taxon>Euphausiidae</taxon>
        <taxon>Meganyctiphanes</taxon>
    </lineage>
</organism>
<dbReference type="InterPro" id="IPR027417">
    <property type="entry name" value="P-loop_NTPase"/>
</dbReference>
<dbReference type="GO" id="GO:0140359">
    <property type="term" value="F:ABC-type transporter activity"/>
    <property type="evidence" value="ECO:0007669"/>
    <property type="project" value="InterPro"/>
</dbReference>
<dbReference type="GO" id="GO:0005319">
    <property type="term" value="F:lipid transporter activity"/>
    <property type="evidence" value="ECO:0007669"/>
    <property type="project" value="TreeGrafter"/>
</dbReference>
<dbReference type="Pfam" id="PF00005">
    <property type="entry name" value="ABC_tran"/>
    <property type="match status" value="1"/>
</dbReference>
<feature type="non-terminal residue" evidence="2">
    <location>
        <position position="1"/>
    </location>
</feature>
<proteinExistence type="predicted"/>